<sequence>MNRIKEILSFKLLEFEKFSLEVLDLLLVVIILITTRILLFSIKSILNRLVTRKALDERNKESFWLLIKYFIWVIAIVLSLEAVGFEITLLLAGSAALLVGLGLGLQQIFSDIVSGVFLLVEGTVKIGDIMEVDGIVGRVTEINLRTSEILTRDGIVIIVPNHKFITENVVNWSHNAFLTRFDIKVGVAYGSDPEQVKRILTECAEEHPDVNTTAHAPIVRLTNFGDSSLDFQLLFWSSNGFLIENTKSELRFMVVKKFRDENVEIPFPQRDLHVKDGTLGIKKNES</sequence>
<keyword evidence="5 7" id="KW-1133">Transmembrane helix</keyword>
<dbReference type="Pfam" id="PF21088">
    <property type="entry name" value="MS_channel_1st"/>
    <property type="match status" value="1"/>
</dbReference>
<dbReference type="InterPro" id="IPR049278">
    <property type="entry name" value="MS_channel_C"/>
</dbReference>
<protein>
    <recommendedName>
        <fullName evidence="13">Mechanosensitive ion channel protein MscS</fullName>
    </recommendedName>
</protein>
<evidence type="ECO:0000313" key="12">
    <source>
        <dbReference type="Proteomes" id="UP000050454"/>
    </source>
</evidence>
<evidence type="ECO:0000256" key="1">
    <source>
        <dbReference type="ARBA" id="ARBA00004651"/>
    </source>
</evidence>
<name>A0A0P7BFA9_9BACT</name>
<feature type="transmembrane region" description="Helical" evidence="7">
    <location>
        <begin position="22"/>
        <end position="42"/>
    </location>
</feature>
<dbReference type="PANTHER" id="PTHR30347">
    <property type="entry name" value="POTASSIUM CHANNEL RELATED"/>
    <property type="match status" value="1"/>
</dbReference>
<evidence type="ECO:0000256" key="6">
    <source>
        <dbReference type="ARBA" id="ARBA00023136"/>
    </source>
</evidence>
<evidence type="ECO:0000256" key="4">
    <source>
        <dbReference type="ARBA" id="ARBA00022692"/>
    </source>
</evidence>
<dbReference type="InterPro" id="IPR052702">
    <property type="entry name" value="MscS-like_channel"/>
</dbReference>
<dbReference type="PANTHER" id="PTHR30347:SF1">
    <property type="entry name" value="MECHANOSENSITIVE CHANNEL MSCK"/>
    <property type="match status" value="1"/>
</dbReference>
<dbReference type="OrthoDB" id="9809206at2"/>
<keyword evidence="3" id="KW-1003">Cell membrane</keyword>
<evidence type="ECO:0000256" key="3">
    <source>
        <dbReference type="ARBA" id="ARBA00022475"/>
    </source>
</evidence>
<dbReference type="Pfam" id="PF00924">
    <property type="entry name" value="MS_channel_2nd"/>
    <property type="match status" value="1"/>
</dbReference>
<dbReference type="InterPro" id="IPR006685">
    <property type="entry name" value="MscS_channel_2nd"/>
</dbReference>
<keyword evidence="6 7" id="KW-0472">Membrane</keyword>
<comment type="caution">
    <text evidence="11">The sequence shown here is derived from an EMBL/GenBank/DDBJ whole genome shotgun (WGS) entry which is preliminary data.</text>
</comment>
<evidence type="ECO:0000256" key="5">
    <source>
        <dbReference type="ARBA" id="ARBA00022989"/>
    </source>
</evidence>
<dbReference type="InterPro" id="IPR023408">
    <property type="entry name" value="MscS_beta-dom_sf"/>
</dbReference>
<dbReference type="GO" id="GO:0008381">
    <property type="term" value="F:mechanosensitive monoatomic ion channel activity"/>
    <property type="evidence" value="ECO:0007669"/>
    <property type="project" value="UniProtKB-ARBA"/>
</dbReference>
<keyword evidence="12" id="KW-1185">Reference proteome</keyword>
<dbReference type="InterPro" id="IPR049142">
    <property type="entry name" value="MS_channel_1st"/>
</dbReference>
<evidence type="ECO:0000256" key="2">
    <source>
        <dbReference type="ARBA" id="ARBA00008017"/>
    </source>
</evidence>
<dbReference type="SUPFAM" id="SSF50182">
    <property type="entry name" value="Sm-like ribonucleoproteins"/>
    <property type="match status" value="1"/>
</dbReference>
<evidence type="ECO:0000259" key="10">
    <source>
        <dbReference type="Pfam" id="PF21088"/>
    </source>
</evidence>
<dbReference type="GO" id="GO:0005886">
    <property type="term" value="C:plasma membrane"/>
    <property type="evidence" value="ECO:0007669"/>
    <property type="project" value="UniProtKB-SubCell"/>
</dbReference>
<feature type="domain" description="Mechanosensitive ion channel MscS" evidence="8">
    <location>
        <begin position="108"/>
        <end position="174"/>
    </location>
</feature>
<dbReference type="SUPFAM" id="SSF82689">
    <property type="entry name" value="Mechanosensitive channel protein MscS (YggB), C-terminal domain"/>
    <property type="match status" value="1"/>
</dbReference>
<dbReference type="InterPro" id="IPR011014">
    <property type="entry name" value="MscS_channel_TM-2"/>
</dbReference>
<comment type="subcellular location">
    <subcellularLocation>
        <location evidence="1">Cell membrane</location>
        <topology evidence="1">Multi-pass membrane protein</topology>
    </subcellularLocation>
</comment>
<evidence type="ECO:0000313" key="11">
    <source>
        <dbReference type="EMBL" id="KPM49536.1"/>
    </source>
</evidence>
<proteinExistence type="inferred from homology"/>
<dbReference type="Gene3D" id="3.30.70.100">
    <property type="match status" value="1"/>
</dbReference>
<evidence type="ECO:0000259" key="9">
    <source>
        <dbReference type="Pfam" id="PF21082"/>
    </source>
</evidence>
<evidence type="ECO:0000259" key="8">
    <source>
        <dbReference type="Pfam" id="PF00924"/>
    </source>
</evidence>
<gene>
    <name evidence="11" type="ORF">AFM12_02735</name>
</gene>
<evidence type="ECO:0000256" key="7">
    <source>
        <dbReference type="SAM" id="Phobius"/>
    </source>
</evidence>
<dbReference type="SUPFAM" id="SSF82861">
    <property type="entry name" value="Mechanosensitive channel protein MscS (YggB), transmembrane region"/>
    <property type="match status" value="1"/>
</dbReference>
<feature type="transmembrane region" description="Helical" evidence="7">
    <location>
        <begin position="63"/>
        <end position="81"/>
    </location>
</feature>
<dbReference type="InterPro" id="IPR011066">
    <property type="entry name" value="MscS_channel_C_sf"/>
</dbReference>
<dbReference type="Proteomes" id="UP000050454">
    <property type="component" value="Unassembled WGS sequence"/>
</dbReference>
<dbReference type="STRING" id="1605367.AFM12_02735"/>
<reference evidence="11 12" key="1">
    <citation type="submission" date="2015-07" db="EMBL/GenBank/DDBJ databases">
        <title>The draft genome sequence of Leadbetterella sp. JN14-9.</title>
        <authorList>
            <person name="Liu Y."/>
            <person name="Du J."/>
            <person name="Shao Z."/>
        </authorList>
    </citation>
    <scope>NUCLEOTIDE SEQUENCE [LARGE SCALE GENOMIC DNA]</scope>
    <source>
        <strain evidence="11 12">JN14-9</strain>
    </source>
</reference>
<evidence type="ECO:0008006" key="13">
    <source>
        <dbReference type="Google" id="ProtNLM"/>
    </source>
</evidence>
<feature type="domain" description="Mechanosensitive ion channel MscS C-terminal" evidence="9">
    <location>
        <begin position="182"/>
        <end position="265"/>
    </location>
</feature>
<organism evidence="11 12">
    <name type="scientific">Jiulongibacter sediminis</name>
    <dbReference type="NCBI Taxonomy" id="1605367"/>
    <lineage>
        <taxon>Bacteria</taxon>
        <taxon>Pseudomonadati</taxon>
        <taxon>Bacteroidota</taxon>
        <taxon>Cytophagia</taxon>
        <taxon>Cytophagales</taxon>
        <taxon>Leadbetterellaceae</taxon>
        <taxon>Jiulongibacter</taxon>
    </lineage>
</organism>
<dbReference type="AlphaFoldDB" id="A0A0P7BFA9"/>
<dbReference type="Gene3D" id="2.30.30.60">
    <property type="match status" value="1"/>
</dbReference>
<comment type="similarity">
    <text evidence="2">Belongs to the MscS (TC 1.A.23) family.</text>
</comment>
<dbReference type="PATRIC" id="fig|1605367.3.peg.1890"/>
<feature type="domain" description="Mechanosensitive ion channel transmembrane helices 2/3" evidence="10">
    <location>
        <begin position="66"/>
        <end position="106"/>
    </location>
</feature>
<dbReference type="InterPro" id="IPR010920">
    <property type="entry name" value="LSM_dom_sf"/>
</dbReference>
<dbReference type="Gene3D" id="1.10.287.1260">
    <property type="match status" value="1"/>
</dbReference>
<dbReference type="EMBL" id="LGTQ01000005">
    <property type="protein sequence ID" value="KPM49536.1"/>
    <property type="molecule type" value="Genomic_DNA"/>
</dbReference>
<accession>A0A0P7BFA9</accession>
<dbReference type="RefSeq" id="WP_055143738.1">
    <property type="nucleotide sequence ID" value="NZ_JXSZ01000005.1"/>
</dbReference>
<keyword evidence="4 7" id="KW-0812">Transmembrane</keyword>
<dbReference type="Pfam" id="PF21082">
    <property type="entry name" value="MS_channel_3rd"/>
    <property type="match status" value="1"/>
</dbReference>